<evidence type="ECO:0000313" key="1">
    <source>
        <dbReference type="EMBL" id="WAT01481.1"/>
    </source>
</evidence>
<evidence type="ECO:0000313" key="2">
    <source>
        <dbReference type="Proteomes" id="UP001164712"/>
    </source>
</evidence>
<protein>
    <submittedName>
        <fullName evidence="1">Uncharacterized protein</fullName>
    </submittedName>
</protein>
<organism evidence="1 2">
    <name type="scientific">Rouxiella chamberiensis</name>
    <dbReference type="NCBI Taxonomy" id="1513468"/>
    <lineage>
        <taxon>Bacteria</taxon>
        <taxon>Pseudomonadati</taxon>
        <taxon>Pseudomonadota</taxon>
        <taxon>Gammaproteobacteria</taxon>
        <taxon>Enterobacterales</taxon>
        <taxon>Yersiniaceae</taxon>
        <taxon>Rouxiella</taxon>
    </lineage>
</organism>
<name>A0ABY7HRL3_9GAMM</name>
<accession>A0ABY7HRL3</accession>
<dbReference type="Proteomes" id="UP001164712">
    <property type="component" value="Chromosome"/>
</dbReference>
<dbReference type="EMBL" id="CP114058">
    <property type="protein sequence ID" value="WAT01481.1"/>
    <property type="molecule type" value="Genomic_DNA"/>
</dbReference>
<reference evidence="1" key="1">
    <citation type="submission" date="2022-12" db="EMBL/GenBank/DDBJ databases">
        <title>Complete genome sequence of an Australian strain of Rouxiella badensis DAR84756 and resolution of the R. badensis DSM100043 and R. chamberiensis DSM28324 genomes.</title>
        <authorList>
            <person name="Paul S."/>
            <person name="Anderson P.J."/>
            <person name="Maynard G."/>
            <person name="Dyall-Smith M."/>
            <person name="Kudinha T."/>
        </authorList>
    </citation>
    <scope>NUCLEOTIDE SEQUENCE</scope>
    <source>
        <strain evidence="1">DSM 28324</strain>
    </source>
</reference>
<gene>
    <name evidence="1" type="ORF">O1V66_01435</name>
</gene>
<proteinExistence type="predicted"/>
<keyword evidence="2" id="KW-1185">Reference proteome</keyword>
<dbReference type="RefSeq" id="WP_052673400.1">
    <property type="nucleotide sequence ID" value="NZ_CP114058.1"/>
</dbReference>
<sequence length="213" mass="24438">MKRYEKILIGGKDKRDEIFDVCLSIGITEEMLDRCSLIFIMQIYGTYMSRAENPFKIGDEILHLEGLSRRGQSSTKPATMFDKKVYLKGLWHKHYVGSSVSDMAINLIGALRNYGLPKLEADVNEVMSSGQERYFTPEDAGRIAHEAVVENFLRRSQEKRLTGHWIIYAVHEGQNFYLSLGRHNSDEAEIRRNIDAVAVLEFPFLSEILHPIN</sequence>